<feature type="transmembrane region" description="Helical" evidence="6">
    <location>
        <begin position="12"/>
        <end position="30"/>
    </location>
</feature>
<feature type="transmembrane region" description="Helical" evidence="6">
    <location>
        <begin position="197"/>
        <end position="216"/>
    </location>
</feature>
<evidence type="ECO:0000256" key="4">
    <source>
        <dbReference type="ARBA" id="ARBA00022989"/>
    </source>
</evidence>
<dbReference type="Pfam" id="PF03606">
    <property type="entry name" value="DcuC"/>
    <property type="match status" value="1"/>
</dbReference>
<keyword evidence="5 6" id="KW-0472">Membrane</keyword>
<evidence type="ECO:0000313" key="8">
    <source>
        <dbReference type="Proteomes" id="UP000748991"/>
    </source>
</evidence>
<dbReference type="AlphaFoldDB" id="A0A943SMI7"/>
<dbReference type="PANTHER" id="PTHR43652:SF2">
    <property type="entry name" value="BASIC AMINO ACID ANTIPORTER YFCC-RELATED"/>
    <property type="match status" value="1"/>
</dbReference>
<evidence type="ECO:0000313" key="7">
    <source>
        <dbReference type="EMBL" id="MBS6534683.1"/>
    </source>
</evidence>
<sequence length="462" mass="50333">MKEKKKFKLPHIYVLLSAIIIVCTILTWILPTGEFLREANEAGIEVAVPGTYHLVDRSPVGFFAMVQSFYKGMVDAGPVIFFVFVSFSSIGLILETGAINGLIANILRNSKDKTQIMIIPIFITLIGVASSTIGVFEEMMPFIPVFAGICVAMGYDAIVGMSIVALGTAIGYSGAIVNPFTVGMAQNIAGLPQLSGAWYRIICHITLIIVASIYTMRYARKIKNSPEKSFVYGDSNKHELDNDELMSYRFGIREKLVLLILAVGIAVIVYGSYNHGWYFNETNAVFLLMGISSSLVMGWNFTKIAESISKSFTDVAMACMMIGIARGILIVLKDGNIIDTIVYGLSIPLSHLPKVLMGPAMLAFQSILNFFIPSGSGQAVTSMPIMAPLADLLGISRQISVLAFQFGDGFSNIVWPTAFAPIVCGIAGVKLEKWWKFIIPLFGLILVAQSVLLMVAIIINYV</sequence>
<dbReference type="InterPro" id="IPR018385">
    <property type="entry name" value="C4_dicarb_anaerob_car-like"/>
</dbReference>
<proteinExistence type="predicted"/>
<feature type="transmembrane region" description="Helical" evidence="6">
    <location>
        <begin position="142"/>
        <end position="158"/>
    </location>
</feature>
<keyword evidence="4 6" id="KW-1133">Transmembrane helix</keyword>
<feature type="transmembrane region" description="Helical" evidence="6">
    <location>
        <begin position="116"/>
        <end position="136"/>
    </location>
</feature>
<evidence type="ECO:0000256" key="6">
    <source>
        <dbReference type="SAM" id="Phobius"/>
    </source>
</evidence>
<reference evidence="7" key="1">
    <citation type="submission" date="2021-02" db="EMBL/GenBank/DDBJ databases">
        <title>Infant gut strain persistence is associated with maternal origin, phylogeny, and functional potential including surface adhesion and iron acquisition.</title>
        <authorList>
            <person name="Lou Y.C."/>
        </authorList>
    </citation>
    <scope>NUCLEOTIDE SEQUENCE</scope>
    <source>
        <strain evidence="7">L3_060_052G1_dasL3_060_052G1_concoct_1</strain>
    </source>
</reference>
<feature type="transmembrane region" description="Helical" evidence="6">
    <location>
        <begin position="438"/>
        <end position="459"/>
    </location>
</feature>
<feature type="transmembrane region" description="Helical" evidence="6">
    <location>
        <begin position="79"/>
        <end position="104"/>
    </location>
</feature>
<gene>
    <name evidence="7" type="ORF">KH327_02515</name>
</gene>
<dbReference type="InterPro" id="IPR051679">
    <property type="entry name" value="DASS-Related_Transporters"/>
</dbReference>
<dbReference type="EMBL" id="JAGZZP010000003">
    <property type="protein sequence ID" value="MBS6534683.1"/>
    <property type="molecule type" value="Genomic_DNA"/>
</dbReference>
<feature type="transmembrane region" description="Helical" evidence="6">
    <location>
        <begin position="352"/>
        <end position="372"/>
    </location>
</feature>
<organism evidence="7 8">
    <name type="scientific">Peptoniphilus harei</name>
    <dbReference type="NCBI Taxonomy" id="54005"/>
    <lineage>
        <taxon>Bacteria</taxon>
        <taxon>Bacillati</taxon>
        <taxon>Bacillota</taxon>
        <taxon>Tissierellia</taxon>
        <taxon>Tissierellales</taxon>
        <taxon>Peptoniphilaceae</taxon>
        <taxon>Peptoniphilus</taxon>
    </lineage>
</organism>
<dbReference type="Proteomes" id="UP000748991">
    <property type="component" value="Unassembled WGS sequence"/>
</dbReference>
<name>A0A943SMI7_9FIRM</name>
<accession>A0A943SMI7</accession>
<comment type="subcellular location">
    <subcellularLocation>
        <location evidence="1">Cell membrane</location>
        <topology evidence="1">Multi-pass membrane protein</topology>
    </subcellularLocation>
</comment>
<feature type="transmembrane region" description="Helical" evidence="6">
    <location>
        <begin position="163"/>
        <end position="185"/>
    </location>
</feature>
<evidence type="ECO:0000256" key="5">
    <source>
        <dbReference type="ARBA" id="ARBA00023136"/>
    </source>
</evidence>
<evidence type="ECO:0000256" key="3">
    <source>
        <dbReference type="ARBA" id="ARBA00022692"/>
    </source>
</evidence>
<keyword evidence="2" id="KW-1003">Cell membrane</keyword>
<feature type="transmembrane region" description="Helical" evidence="6">
    <location>
        <begin position="256"/>
        <end position="273"/>
    </location>
</feature>
<dbReference type="GO" id="GO:0005886">
    <property type="term" value="C:plasma membrane"/>
    <property type="evidence" value="ECO:0007669"/>
    <property type="project" value="UniProtKB-SubCell"/>
</dbReference>
<dbReference type="PANTHER" id="PTHR43652">
    <property type="entry name" value="BASIC AMINO ACID ANTIPORTER YFCC-RELATED"/>
    <property type="match status" value="1"/>
</dbReference>
<comment type="caution">
    <text evidence="7">The sequence shown here is derived from an EMBL/GenBank/DDBJ whole genome shotgun (WGS) entry which is preliminary data.</text>
</comment>
<protein>
    <submittedName>
        <fullName evidence="7">YfcC family protein</fullName>
    </submittedName>
</protein>
<keyword evidence="3 6" id="KW-0812">Transmembrane</keyword>
<dbReference type="RefSeq" id="WP_278637098.1">
    <property type="nucleotide sequence ID" value="NZ_JAGZZP010000003.1"/>
</dbReference>
<feature type="transmembrane region" description="Helical" evidence="6">
    <location>
        <begin position="285"/>
        <end position="302"/>
    </location>
</feature>
<evidence type="ECO:0000256" key="2">
    <source>
        <dbReference type="ARBA" id="ARBA00022475"/>
    </source>
</evidence>
<evidence type="ECO:0000256" key="1">
    <source>
        <dbReference type="ARBA" id="ARBA00004651"/>
    </source>
</evidence>